<dbReference type="RefSeq" id="WP_038584670.1">
    <property type="nucleotide sequence ID" value="NZ_HG938353.1"/>
</dbReference>
<evidence type="ECO:0000256" key="2">
    <source>
        <dbReference type="SAM" id="Phobius"/>
    </source>
</evidence>
<dbReference type="KEGG" id="ngg:RG540_CH07300"/>
<dbReference type="InterPro" id="IPR046657">
    <property type="entry name" value="DUF6766"/>
</dbReference>
<evidence type="ECO:0000313" key="4">
    <source>
        <dbReference type="Proteomes" id="UP000028181"/>
    </source>
</evidence>
<dbReference type="GeneID" id="24258399"/>
<dbReference type="EMBL" id="HG938353">
    <property type="protein sequence ID" value="CDN46919.1"/>
    <property type="molecule type" value="Genomic_DNA"/>
</dbReference>
<feature type="transmembrane region" description="Helical" evidence="2">
    <location>
        <begin position="67"/>
        <end position="84"/>
    </location>
</feature>
<keyword evidence="4" id="KW-1185">Reference proteome</keyword>
<dbReference type="AlphaFoldDB" id="A0A068SM77"/>
<keyword evidence="2" id="KW-0472">Membrane</keyword>
<dbReference type="Proteomes" id="UP000028181">
    <property type="component" value="Chromosome I"/>
</dbReference>
<organism evidence="3 4">
    <name type="scientific">Neorhizobium galegae bv. orientalis str. HAMBI 540</name>
    <dbReference type="NCBI Taxonomy" id="1028800"/>
    <lineage>
        <taxon>Bacteria</taxon>
        <taxon>Pseudomonadati</taxon>
        <taxon>Pseudomonadota</taxon>
        <taxon>Alphaproteobacteria</taxon>
        <taxon>Hyphomicrobiales</taxon>
        <taxon>Rhizobiaceae</taxon>
        <taxon>Rhizobium/Agrobacterium group</taxon>
        <taxon>Neorhizobium</taxon>
    </lineage>
</organism>
<proteinExistence type="predicted"/>
<gene>
    <name evidence="3" type="ORF">RG540_CH07300</name>
</gene>
<feature type="region of interest" description="Disordered" evidence="1">
    <location>
        <begin position="115"/>
        <end position="135"/>
    </location>
</feature>
<dbReference type="OrthoDB" id="187863at2"/>
<evidence type="ECO:0000256" key="1">
    <source>
        <dbReference type="SAM" id="MobiDB-lite"/>
    </source>
</evidence>
<dbReference type="PATRIC" id="fig|1028800.3.peg.736"/>
<dbReference type="HOGENOM" id="CLU_1936375_0_0_5"/>
<reference evidence="4" key="1">
    <citation type="journal article" date="2014" name="BMC Genomics">
        <title>Genome sequencing of two Neorhizobium galegae strains reveals a noeT gene responsible for the unusual acetylation of the nodulation factors.</title>
        <authorList>
            <person name="Osterman J."/>
            <person name="Marsh J."/>
            <person name="Laine P.K."/>
            <person name="Zeng Z."/>
            <person name="Alatalo E."/>
            <person name="Sullivan J.T."/>
            <person name="Young J.P."/>
            <person name="Thomas-Oates J."/>
            <person name="Paulin L."/>
            <person name="Lindstrom K."/>
        </authorList>
    </citation>
    <scope>NUCLEOTIDE SEQUENCE [LARGE SCALE GENOMIC DNA]</scope>
    <source>
        <strain evidence="4">HAMBI 540</strain>
    </source>
</reference>
<dbReference type="Pfam" id="PF20554">
    <property type="entry name" value="DUF6766"/>
    <property type="match status" value="1"/>
</dbReference>
<sequence>MQQNSLWRAYSYAWITLAFFGFSLVGHWLFGWFAFVQEQAEHGQPVEFSPYLVEMLRDTFENWQSEFLQLLWQVGGLAFFLFLGSPQSKEGSDRLEAKIDVILRRVDPADGEGVIRELDERYSGRHTDEPEAHKT</sequence>
<keyword evidence="2" id="KW-0812">Transmembrane</keyword>
<keyword evidence="2" id="KW-1133">Transmembrane helix</keyword>
<accession>A0A068SM77</accession>
<evidence type="ECO:0000313" key="3">
    <source>
        <dbReference type="EMBL" id="CDN46919.1"/>
    </source>
</evidence>
<dbReference type="eggNOG" id="ENOG5032PPG">
    <property type="taxonomic scope" value="Bacteria"/>
</dbReference>
<protein>
    <submittedName>
        <fullName evidence="3">Uncharacterized protein</fullName>
    </submittedName>
</protein>
<feature type="transmembrane region" description="Helical" evidence="2">
    <location>
        <begin position="12"/>
        <end position="35"/>
    </location>
</feature>
<name>A0A068SM77_NEOGA</name>